<proteinExistence type="predicted"/>
<feature type="chain" id="PRO_5003216779" evidence="2">
    <location>
        <begin position="19"/>
        <end position="164"/>
    </location>
</feature>
<keyword evidence="2" id="KW-0732">Signal</keyword>
<reference evidence="3" key="3">
    <citation type="journal article" date="2011" name="Mar. Genomics">
        <title>Comparative analysis of intronless genes in teleost fish genomes: Insights into their evolution and molecular function.</title>
        <authorList>
            <person name="Tine M."/>
            <person name="Kuhl H."/>
            <person name="Beck A."/>
            <person name="Bargelloni L."/>
            <person name="Reinhardt R."/>
        </authorList>
    </citation>
    <scope>NUCLEOTIDE SEQUENCE</scope>
</reference>
<protein>
    <submittedName>
        <fullName evidence="3">Interleukin-7</fullName>
    </submittedName>
</protein>
<feature type="non-terminal residue" evidence="3">
    <location>
        <position position="1"/>
    </location>
</feature>
<evidence type="ECO:0000256" key="1">
    <source>
        <dbReference type="SAM" id="MobiDB-lite"/>
    </source>
</evidence>
<name>E6ZIF1_DICLA</name>
<feature type="region of interest" description="Disordered" evidence="1">
    <location>
        <begin position="110"/>
        <end position="141"/>
    </location>
</feature>
<gene>
    <name evidence="3" type="primary">IL-7</name>
    <name evidence="3" type="ORF">DLA_XVIII00930</name>
</gene>
<organism evidence="3">
    <name type="scientific">Dicentrarchus labrax</name>
    <name type="common">European seabass</name>
    <name type="synonym">Morone labrax</name>
    <dbReference type="NCBI Taxonomy" id="13489"/>
    <lineage>
        <taxon>Eukaryota</taxon>
        <taxon>Metazoa</taxon>
        <taxon>Chordata</taxon>
        <taxon>Craniata</taxon>
        <taxon>Vertebrata</taxon>
        <taxon>Euteleostomi</taxon>
        <taxon>Actinopterygii</taxon>
        <taxon>Neopterygii</taxon>
        <taxon>Teleostei</taxon>
        <taxon>Neoteleostei</taxon>
        <taxon>Acanthomorphata</taxon>
        <taxon>Eupercaria</taxon>
        <taxon>Moronidae</taxon>
        <taxon>Dicentrarchus</taxon>
    </lineage>
</organism>
<sequence>PLLCISLLFLLLLPLSLSCDRKRPPTEVKNDYAIVQIYLQDAKGKIVSLLHNSSCTRVWKHKQPNCTSGNMDVVSTLHKLACKMKNLELSDTDKLARSVINSIQCPCQKKPTEEPNAKPKRRRTATRKRRNEPRKSKETRKLCKTKAILSSMTTCYEMLNTMTA</sequence>
<feature type="compositionally biased region" description="Basic residues" evidence="1">
    <location>
        <begin position="118"/>
        <end position="132"/>
    </location>
</feature>
<reference evidence="3" key="1">
    <citation type="journal article" date="2011" name="Comp. Biochem. Physiol. Part D Genomics Proteomics">
        <title>Analysis of single nucleotide polymorphisms in three chromosomes of European sea bass Dicentrarchus labrax.</title>
        <authorList>
            <person name="Kuhl H."/>
            <person name="Tine M."/>
            <person name="Hecht J."/>
            <person name="Knaust F."/>
            <person name="Reinhardt R."/>
        </authorList>
    </citation>
    <scope>NUCLEOTIDE SEQUENCE</scope>
</reference>
<reference evidence="3" key="2">
    <citation type="journal article" date="2011" name="Genomics">
        <title>Directed sequencing and annotation of three Dicentrarchus labrax L. chromosomes by applying Sanger- and pyrosequencing technologies on pooled DNA of comparatively mapped BAC clones.</title>
        <authorList>
            <person name="Kuhl H."/>
            <person name="Tine M."/>
            <person name="Beck A."/>
            <person name="Timmermann B."/>
            <person name="Kodira C."/>
            <person name="Reinhardt R."/>
        </authorList>
    </citation>
    <scope>NUCLEOTIDE SEQUENCE</scope>
</reference>
<dbReference type="EMBL" id="FQ310508">
    <property type="protein sequence ID" value="CBN81835.1"/>
    <property type="molecule type" value="Genomic_DNA"/>
</dbReference>
<evidence type="ECO:0000256" key="2">
    <source>
        <dbReference type="SAM" id="SignalP"/>
    </source>
</evidence>
<evidence type="ECO:0000313" key="3">
    <source>
        <dbReference type="EMBL" id="CBN81835.1"/>
    </source>
</evidence>
<accession>E6ZIF1</accession>
<dbReference type="AlphaFoldDB" id="E6ZIF1"/>
<feature type="signal peptide" evidence="2">
    <location>
        <begin position="1"/>
        <end position="18"/>
    </location>
</feature>